<gene>
    <name evidence="2" type="ORF">BC748_2362</name>
</gene>
<name>A0A4R6Q9C8_9FLAO</name>
<evidence type="ECO:0008006" key="4">
    <source>
        <dbReference type="Google" id="ProtNLM"/>
    </source>
</evidence>
<sequence>MKSKIKILLLILSCYTLMGCPGGKFHEYKYTGMDSQDDEFAFTKVKYDGDNFLNIRTGYYIKYMKPKLSGLTATIKLSPNIDLSKNEIIKEIKSTAFGKLNKVDSLSYPNQVSESENCLTYTLTFENNNETKMLKKIKNDTISIELSNGKTLEFVRKSLE</sequence>
<feature type="chain" id="PRO_5020830940" description="Lipoprotein" evidence="1">
    <location>
        <begin position="20"/>
        <end position="160"/>
    </location>
</feature>
<dbReference type="RefSeq" id="WP_133533593.1">
    <property type="nucleotide sequence ID" value="NZ_SNXR01000015.1"/>
</dbReference>
<keyword evidence="3" id="KW-1185">Reference proteome</keyword>
<dbReference type="Proteomes" id="UP000295260">
    <property type="component" value="Unassembled WGS sequence"/>
</dbReference>
<feature type="signal peptide" evidence="1">
    <location>
        <begin position="1"/>
        <end position="19"/>
    </location>
</feature>
<dbReference type="PROSITE" id="PS51257">
    <property type="entry name" value="PROKAR_LIPOPROTEIN"/>
    <property type="match status" value="1"/>
</dbReference>
<proteinExistence type="predicted"/>
<dbReference type="EMBL" id="SNXR01000015">
    <property type="protein sequence ID" value="TDP58323.1"/>
    <property type="molecule type" value="Genomic_DNA"/>
</dbReference>
<organism evidence="2 3">
    <name type="scientific">Flavobacterium dankookense</name>
    <dbReference type="NCBI Taxonomy" id="706186"/>
    <lineage>
        <taxon>Bacteria</taxon>
        <taxon>Pseudomonadati</taxon>
        <taxon>Bacteroidota</taxon>
        <taxon>Flavobacteriia</taxon>
        <taxon>Flavobacteriales</taxon>
        <taxon>Flavobacteriaceae</taxon>
        <taxon>Flavobacterium</taxon>
    </lineage>
</organism>
<reference evidence="2 3" key="1">
    <citation type="submission" date="2019-03" db="EMBL/GenBank/DDBJ databases">
        <title>Genomic Encyclopedia of Archaeal and Bacterial Type Strains, Phase II (KMG-II): from individual species to whole genera.</title>
        <authorList>
            <person name="Goeker M."/>
        </authorList>
    </citation>
    <scope>NUCLEOTIDE SEQUENCE [LARGE SCALE GENOMIC DNA]</scope>
    <source>
        <strain evidence="2 3">DSM 25687</strain>
    </source>
</reference>
<dbReference type="AlphaFoldDB" id="A0A4R6Q9C8"/>
<protein>
    <recommendedName>
        <fullName evidence="4">Lipoprotein</fullName>
    </recommendedName>
</protein>
<keyword evidence="1" id="KW-0732">Signal</keyword>
<evidence type="ECO:0000256" key="1">
    <source>
        <dbReference type="SAM" id="SignalP"/>
    </source>
</evidence>
<comment type="caution">
    <text evidence="2">The sequence shown here is derived from an EMBL/GenBank/DDBJ whole genome shotgun (WGS) entry which is preliminary data.</text>
</comment>
<evidence type="ECO:0000313" key="2">
    <source>
        <dbReference type="EMBL" id="TDP58323.1"/>
    </source>
</evidence>
<evidence type="ECO:0000313" key="3">
    <source>
        <dbReference type="Proteomes" id="UP000295260"/>
    </source>
</evidence>
<accession>A0A4R6Q9C8</accession>